<dbReference type="EMBL" id="MUGS01000021">
    <property type="protein sequence ID" value="OXG05504.1"/>
    <property type="molecule type" value="Genomic_DNA"/>
</dbReference>
<accession>A0A227P7W3</accession>
<sequence>MHFYFSKPQRGDIFINNAKTYRSTGALFIKLSIDYKYYAPPELMIRHHFIIEFRFIKNIASDVREMHFFKTTNPTGFKNLSGLGTTKNPKLRFYNNWNLGFLY</sequence>
<reference evidence="1 2" key="1">
    <citation type="submission" date="2016-11" db="EMBL/GenBank/DDBJ databases">
        <title>Whole genomes of Flavobacteriaceae.</title>
        <authorList>
            <person name="Stine C."/>
            <person name="Li C."/>
            <person name="Tadesse D."/>
        </authorList>
    </citation>
    <scope>NUCLEOTIDE SEQUENCE [LARGE SCALE GENOMIC DNA]</scope>
    <source>
        <strain evidence="1 2">DSM 24704</strain>
    </source>
</reference>
<comment type="caution">
    <text evidence="1">The sequence shown here is derived from an EMBL/GenBank/DDBJ whole genome shotgun (WGS) entry which is preliminary data.</text>
</comment>
<proteinExistence type="predicted"/>
<organism evidence="1 2">
    <name type="scientific">Flavobacterium araucananum</name>
    <dbReference type="NCBI Taxonomy" id="946678"/>
    <lineage>
        <taxon>Bacteria</taxon>
        <taxon>Pseudomonadati</taxon>
        <taxon>Bacteroidota</taxon>
        <taxon>Flavobacteriia</taxon>
        <taxon>Flavobacteriales</taxon>
        <taxon>Flavobacteriaceae</taxon>
        <taxon>Flavobacterium</taxon>
    </lineage>
</organism>
<evidence type="ECO:0000313" key="2">
    <source>
        <dbReference type="Proteomes" id="UP000214684"/>
    </source>
</evidence>
<evidence type="ECO:0000313" key="1">
    <source>
        <dbReference type="EMBL" id="OXG05504.1"/>
    </source>
</evidence>
<gene>
    <name evidence="1" type="ORF">B0A64_12390</name>
</gene>
<name>A0A227P7W3_9FLAO</name>
<dbReference type="AlphaFoldDB" id="A0A227P7W3"/>
<protein>
    <submittedName>
        <fullName evidence="1">Uncharacterized protein</fullName>
    </submittedName>
</protein>
<dbReference type="Proteomes" id="UP000214684">
    <property type="component" value="Unassembled WGS sequence"/>
</dbReference>
<keyword evidence="2" id="KW-1185">Reference proteome</keyword>